<dbReference type="SUPFAM" id="SSF161098">
    <property type="entry name" value="MetI-like"/>
    <property type="match status" value="1"/>
</dbReference>
<dbReference type="RefSeq" id="WP_171203786.1">
    <property type="nucleotide sequence ID" value="NZ_BAAANP010000011.1"/>
</dbReference>
<dbReference type="AlphaFoldDB" id="A0A849BL59"/>
<evidence type="ECO:0000313" key="11">
    <source>
        <dbReference type="Proteomes" id="UP000555552"/>
    </source>
</evidence>
<evidence type="ECO:0000256" key="2">
    <source>
        <dbReference type="ARBA" id="ARBA00022448"/>
    </source>
</evidence>
<dbReference type="GO" id="GO:0005886">
    <property type="term" value="C:plasma membrane"/>
    <property type="evidence" value="ECO:0007669"/>
    <property type="project" value="UniProtKB-SubCell"/>
</dbReference>
<evidence type="ECO:0000256" key="8">
    <source>
        <dbReference type="SAM" id="MobiDB-lite"/>
    </source>
</evidence>
<evidence type="ECO:0000256" key="3">
    <source>
        <dbReference type="ARBA" id="ARBA00022475"/>
    </source>
</evidence>
<comment type="subcellular location">
    <subcellularLocation>
        <location evidence="1 7">Cell membrane</location>
        <topology evidence="1 7">Multi-pass membrane protein</topology>
    </subcellularLocation>
</comment>
<keyword evidence="5 7" id="KW-1133">Transmembrane helix</keyword>
<keyword evidence="6 7" id="KW-0472">Membrane</keyword>
<dbReference type="InterPro" id="IPR000515">
    <property type="entry name" value="MetI-like"/>
</dbReference>
<dbReference type="Gene3D" id="1.10.3720.10">
    <property type="entry name" value="MetI-like"/>
    <property type="match status" value="1"/>
</dbReference>
<dbReference type="InterPro" id="IPR035906">
    <property type="entry name" value="MetI-like_sf"/>
</dbReference>
<proteinExistence type="inferred from homology"/>
<feature type="region of interest" description="Disordered" evidence="8">
    <location>
        <begin position="1"/>
        <end position="24"/>
    </location>
</feature>
<dbReference type="EMBL" id="JABEMA010000240">
    <property type="protein sequence ID" value="NNH24009.1"/>
    <property type="molecule type" value="Genomic_DNA"/>
</dbReference>
<comment type="similarity">
    <text evidence="7">Belongs to the binding-protein-dependent transport system permease family.</text>
</comment>
<keyword evidence="3" id="KW-1003">Cell membrane</keyword>
<dbReference type="CDD" id="cd06261">
    <property type="entry name" value="TM_PBP2"/>
    <property type="match status" value="1"/>
</dbReference>
<feature type="transmembrane region" description="Helical" evidence="7">
    <location>
        <begin position="89"/>
        <end position="113"/>
    </location>
</feature>
<reference evidence="10 11" key="1">
    <citation type="submission" date="2020-05" db="EMBL/GenBank/DDBJ databases">
        <title>MicrobeNet Type strains.</title>
        <authorList>
            <person name="Nicholson A.C."/>
        </authorList>
    </citation>
    <scope>NUCLEOTIDE SEQUENCE [LARGE SCALE GENOMIC DNA]</scope>
    <source>
        <strain evidence="10 11">JCM 14547</strain>
    </source>
</reference>
<evidence type="ECO:0000256" key="4">
    <source>
        <dbReference type="ARBA" id="ARBA00022692"/>
    </source>
</evidence>
<dbReference type="GO" id="GO:0055085">
    <property type="term" value="P:transmembrane transport"/>
    <property type="evidence" value="ECO:0007669"/>
    <property type="project" value="InterPro"/>
</dbReference>
<keyword evidence="11" id="KW-1185">Reference proteome</keyword>
<evidence type="ECO:0000313" key="10">
    <source>
        <dbReference type="EMBL" id="NNH24009.1"/>
    </source>
</evidence>
<feature type="transmembrane region" description="Helical" evidence="7">
    <location>
        <begin position="30"/>
        <end position="54"/>
    </location>
</feature>
<feature type="transmembrane region" description="Helical" evidence="7">
    <location>
        <begin position="260"/>
        <end position="281"/>
    </location>
</feature>
<dbReference type="Pfam" id="PF00528">
    <property type="entry name" value="BPD_transp_1"/>
    <property type="match status" value="1"/>
</dbReference>
<accession>A0A849BL59</accession>
<evidence type="ECO:0000256" key="1">
    <source>
        <dbReference type="ARBA" id="ARBA00004651"/>
    </source>
</evidence>
<dbReference type="PANTHER" id="PTHR43744:SF8">
    <property type="entry name" value="SN-GLYCEROL-3-PHOSPHATE TRANSPORT SYSTEM PERMEASE PROTEIN UGPE"/>
    <property type="match status" value="1"/>
</dbReference>
<comment type="caution">
    <text evidence="10">The sequence shown here is derived from an EMBL/GenBank/DDBJ whole genome shotgun (WGS) entry which is preliminary data.</text>
</comment>
<sequence length="295" mass="31732">MTTSAPPASVATAPAQPPARRPRRTGRSPWFHVVMVPFTVLWLLPLAFIVVLAFRSFDDVASRGIGALPASFTLDAFTEAVTRGDLGRALLNSGIVTVITVVLSLVLASWAAFALARFRIPFRRTVLLVMLAGNLLPPQILLVPVSRITQSLGLYDSLAALVVVQVGFGLGFYTFVLHGFVRNLPQEVFEAALIDGAGTLRTYRSIVLPLTRPALAALAALATTWVFNDLIWAMTVLRTETRFPITAALLNLQGGYSTSWNVLAAGCLLAALPTALVFFAFQKHFVSGLLVGSDK</sequence>
<name>A0A849BL59_9ACTN</name>
<dbReference type="Proteomes" id="UP000555552">
    <property type="component" value="Unassembled WGS sequence"/>
</dbReference>
<keyword evidence="2 7" id="KW-0813">Transport</keyword>
<organism evidence="10 11">
    <name type="scientific">Pseudokineococcus marinus</name>
    <dbReference type="NCBI Taxonomy" id="351215"/>
    <lineage>
        <taxon>Bacteria</taxon>
        <taxon>Bacillati</taxon>
        <taxon>Actinomycetota</taxon>
        <taxon>Actinomycetes</taxon>
        <taxon>Kineosporiales</taxon>
        <taxon>Kineosporiaceae</taxon>
        <taxon>Pseudokineococcus</taxon>
    </lineage>
</organism>
<gene>
    <name evidence="10" type="ORF">HLB09_13105</name>
</gene>
<feature type="transmembrane region" description="Helical" evidence="7">
    <location>
        <begin position="157"/>
        <end position="176"/>
    </location>
</feature>
<feature type="transmembrane region" description="Helical" evidence="7">
    <location>
        <begin position="214"/>
        <end position="234"/>
    </location>
</feature>
<feature type="compositionally biased region" description="Low complexity" evidence="8">
    <location>
        <begin position="1"/>
        <end position="14"/>
    </location>
</feature>
<evidence type="ECO:0000256" key="5">
    <source>
        <dbReference type="ARBA" id="ARBA00022989"/>
    </source>
</evidence>
<evidence type="ECO:0000259" key="9">
    <source>
        <dbReference type="PROSITE" id="PS50928"/>
    </source>
</evidence>
<protein>
    <submittedName>
        <fullName evidence="10">Carbohydrate ABC transporter permease</fullName>
    </submittedName>
</protein>
<feature type="transmembrane region" description="Helical" evidence="7">
    <location>
        <begin position="125"/>
        <end position="145"/>
    </location>
</feature>
<keyword evidence="4 7" id="KW-0812">Transmembrane</keyword>
<evidence type="ECO:0000256" key="7">
    <source>
        <dbReference type="RuleBase" id="RU363032"/>
    </source>
</evidence>
<dbReference type="PROSITE" id="PS50928">
    <property type="entry name" value="ABC_TM1"/>
    <property type="match status" value="1"/>
</dbReference>
<evidence type="ECO:0000256" key="6">
    <source>
        <dbReference type="ARBA" id="ARBA00023136"/>
    </source>
</evidence>
<feature type="domain" description="ABC transmembrane type-1" evidence="9">
    <location>
        <begin position="90"/>
        <end position="281"/>
    </location>
</feature>
<dbReference type="PANTHER" id="PTHR43744">
    <property type="entry name" value="ABC TRANSPORTER PERMEASE PROTEIN MG189-RELATED-RELATED"/>
    <property type="match status" value="1"/>
</dbReference>